<dbReference type="RefSeq" id="WP_145109807.1">
    <property type="nucleotide sequence ID" value="NZ_CP036349.1"/>
</dbReference>
<evidence type="ECO:0000313" key="3">
    <source>
        <dbReference type="Proteomes" id="UP000316426"/>
    </source>
</evidence>
<dbReference type="Proteomes" id="UP000316426">
    <property type="component" value="Chromosome"/>
</dbReference>
<dbReference type="GO" id="GO:0005524">
    <property type="term" value="F:ATP binding"/>
    <property type="evidence" value="ECO:0007669"/>
    <property type="project" value="InterPro"/>
</dbReference>
<reference evidence="2 3" key="1">
    <citation type="submission" date="2019-02" db="EMBL/GenBank/DDBJ databases">
        <title>Deep-cultivation of Planctomycetes and their phenomic and genomic characterization uncovers novel biology.</title>
        <authorList>
            <person name="Wiegand S."/>
            <person name="Jogler M."/>
            <person name="Boedeker C."/>
            <person name="Pinto D."/>
            <person name="Vollmers J."/>
            <person name="Rivas-Marin E."/>
            <person name="Kohn T."/>
            <person name="Peeters S.H."/>
            <person name="Heuer A."/>
            <person name="Rast P."/>
            <person name="Oberbeckmann S."/>
            <person name="Bunk B."/>
            <person name="Jeske O."/>
            <person name="Meyerdierks A."/>
            <person name="Storesund J.E."/>
            <person name="Kallscheuer N."/>
            <person name="Luecker S."/>
            <person name="Lage O.M."/>
            <person name="Pohl T."/>
            <person name="Merkel B.J."/>
            <person name="Hornburger P."/>
            <person name="Mueller R.-W."/>
            <person name="Bruemmer F."/>
            <person name="Labrenz M."/>
            <person name="Spormann A.M."/>
            <person name="Op den Camp H."/>
            <person name="Overmann J."/>
            <person name="Amann R."/>
            <person name="Jetten M.S.M."/>
            <person name="Mascher T."/>
            <person name="Medema M.H."/>
            <person name="Devos D.P."/>
            <person name="Kaster A.-K."/>
            <person name="Ovreas L."/>
            <person name="Rohde M."/>
            <person name="Galperin M.Y."/>
            <person name="Jogler C."/>
        </authorList>
    </citation>
    <scope>NUCLEOTIDE SEQUENCE [LARGE SCALE GENOMIC DNA]</scope>
    <source>
        <strain evidence="2 3">Spa11</strain>
    </source>
</reference>
<dbReference type="AlphaFoldDB" id="A0A518K5Z0"/>
<dbReference type="KEGG" id="bmei:Spa11_14090"/>
<dbReference type="InterPro" id="IPR006935">
    <property type="entry name" value="Helicase/UvrB_N"/>
</dbReference>
<feature type="domain" description="Helicase/UvrB N-terminal" evidence="1">
    <location>
        <begin position="102"/>
        <end position="340"/>
    </location>
</feature>
<dbReference type="Gene3D" id="3.40.50.300">
    <property type="entry name" value="P-loop containing nucleotide triphosphate hydrolases"/>
    <property type="match status" value="2"/>
</dbReference>
<evidence type="ECO:0000313" key="2">
    <source>
        <dbReference type="EMBL" id="QDV73213.1"/>
    </source>
</evidence>
<dbReference type="GO" id="GO:0016787">
    <property type="term" value="F:hydrolase activity"/>
    <property type="evidence" value="ECO:0007669"/>
    <property type="project" value="InterPro"/>
</dbReference>
<evidence type="ECO:0000259" key="1">
    <source>
        <dbReference type="Pfam" id="PF04851"/>
    </source>
</evidence>
<dbReference type="Pfam" id="PF04851">
    <property type="entry name" value="ResIII"/>
    <property type="match status" value="1"/>
</dbReference>
<gene>
    <name evidence="2" type="ORF">Spa11_14090</name>
</gene>
<keyword evidence="3" id="KW-1185">Reference proteome</keyword>
<name>A0A518K5Z0_9BACT</name>
<accession>A0A518K5Z0</accession>
<protein>
    <submittedName>
        <fullName evidence="2">Type III restriction enzyme, res subunit</fullName>
    </submittedName>
</protein>
<dbReference type="InterPro" id="IPR027417">
    <property type="entry name" value="P-loop_NTPase"/>
</dbReference>
<dbReference type="PANTHER" id="PTHR47396">
    <property type="entry name" value="TYPE I RESTRICTION ENZYME ECOKI R PROTEIN"/>
    <property type="match status" value="1"/>
</dbReference>
<organism evidence="2 3">
    <name type="scientific">Botrimarina mediterranea</name>
    <dbReference type="NCBI Taxonomy" id="2528022"/>
    <lineage>
        <taxon>Bacteria</taxon>
        <taxon>Pseudomonadati</taxon>
        <taxon>Planctomycetota</taxon>
        <taxon>Planctomycetia</taxon>
        <taxon>Pirellulales</taxon>
        <taxon>Lacipirellulaceae</taxon>
        <taxon>Botrimarina</taxon>
    </lineage>
</organism>
<dbReference type="PANTHER" id="PTHR47396:SF1">
    <property type="entry name" value="ATP-DEPENDENT HELICASE IRC3-RELATED"/>
    <property type="match status" value="1"/>
</dbReference>
<proteinExistence type="predicted"/>
<dbReference type="EMBL" id="CP036349">
    <property type="protein sequence ID" value="QDV73213.1"/>
    <property type="molecule type" value="Genomic_DNA"/>
</dbReference>
<dbReference type="SUPFAM" id="SSF52540">
    <property type="entry name" value="P-loop containing nucleoside triphosphate hydrolases"/>
    <property type="match status" value="2"/>
</dbReference>
<dbReference type="GO" id="GO:0005829">
    <property type="term" value="C:cytosol"/>
    <property type="evidence" value="ECO:0007669"/>
    <property type="project" value="TreeGrafter"/>
</dbReference>
<sequence length="1139" mass="128594">MSSEPVVNLGALEPLFGPSDVPNRHRVRGEHDGDPARIINGRRPSPVVIAQNLRRYLADWREAQYGGASDTTRELLHHWFYCDHYIEGPDGASFPFNYYFCQREAIESFIYLYEVLGVRNLSALTAEFGGPDSERAALGINPEEDAWAKYAFKVATGAGKTKIMSLAIVWSYFHALREPDSELAKHFVVIAPGVTVFERLKDDFGDGRIFQNDPLIPSAWRGDWNLSVVLQDEAAAATTGGVLYLTNIHRLYDSARRSRGEAETYDWIGPNVSKAKALDTSLALRERITSHPRLMVLNDEAHHVWDPDSAWNEAISHIHNSTRRRGGGLVAQLDLSATPKDSKGNVFRHVVIDTPLGEAVDAGIIKTPIIGHGSQLVERAHDDAAYKYEQHLTIGYNRWLASKDEWEKSGKKPLMFVMTEDTEAADQIAGRLNSDPSFAELNGKTINLHTNLKGKLKKRGSGVNAYYEFVENEKDISDDDLRALRKLSRELDENSSPYRCIVSVLMLREGWDVRNVTTIVPLRPLTAASKILPEQTLGRGLRRMTPPGQAAEVVTVVEHPSFIGLYREQLSEEGVPIEGIDVEKIPRTTVTIYPDGENKDLKALDLRIPRLSPGYRVEPELGLISIEDIRRSFGTLAPLPLGTPEETEIQYEGRHLITNEVVEQMTIKLDLLADGVGAISFFREEIERAVKIRGTHAKLAPLLQEFLESVLFENQVTLYDPRLLARLADADVREHIRATFVPLVLSRITHKEIRLPEAEAQSMTAWKSFQATHSERHPAEIASRTPFNLVPCNRELEVAFTEFADRAEDVAAFAKNAGPQALRIDYLARDGRRSIYTADFIVRLSDARYYLVETKGQVDVEVAARARAGIEWCKAASTKAVRWEYLYVPQDVFQRVSRRSMRELSRACEPALNELLRDSGPQLSFRFEPSDQERIAGQVLQFISAEELDKLPLRFRKAIEHAVTLYFFHENKDNVSYGPIFQPLLGPVDNAAEALMLERLTGDVPVIDADQKDFFNPDMGEPANRRERDKAEFLRERAKTFKRLLVHRSPLMPTGLLVFCLDYAAKDSEPLGGIFTSVRTQFRGLAKTNLGELVTRVYDFRNDYIAHEKKTLENCDHAKDAVLLWVKTLNLLHKSRLKY</sequence>
<dbReference type="GO" id="GO:0003677">
    <property type="term" value="F:DNA binding"/>
    <property type="evidence" value="ECO:0007669"/>
    <property type="project" value="InterPro"/>
</dbReference>
<dbReference type="REBASE" id="356462">
    <property type="entry name" value="PbaSpa11ORF14100P"/>
</dbReference>
<dbReference type="InterPro" id="IPR050742">
    <property type="entry name" value="Helicase_Restrict-Modif_Enz"/>
</dbReference>